<dbReference type="RefSeq" id="WP_130916845.1">
    <property type="nucleotide sequence ID" value="NZ_JADLQB010000001.1"/>
</dbReference>
<organism evidence="1 2">
    <name type="scientific">Nocardia cyriacigeorgica</name>
    <dbReference type="NCBI Taxonomy" id="135487"/>
    <lineage>
        <taxon>Bacteria</taxon>
        <taxon>Bacillati</taxon>
        <taxon>Actinomycetota</taxon>
        <taxon>Actinomycetes</taxon>
        <taxon>Mycobacteriales</taxon>
        <taxon>Nocardiaceae</taxon>
        <taxon>Nocardia</taxon>
    </lineage>
</organism>
<evidence type="ECO:0008006" key="3">
    <source>
        <dbReference type="Google" id="ProtNLM"/>
    </source>
</evidence>
<proteinExistence type="predicted"/>
<gene>
    <name evidence="1" type="ORF">NCTC10797_01902</name>
</gene>
<sequence length="113" mass="12807">MKPLAYGYLRLDVAGERIWECERRIQQFADRYGYDLGMVFHERTYGCAALDALIAEVRRAQCRNVVVPDLGHLKRQTAVRQVIEARLWCEAGVGVLVAEGAMDSNREPVGVIR</sequence>
<dbReference type="AlphaFoldDB" id="A0A4U8W7C9"/>
<name>A0A4U8W7C9_9NOCA</name>
<protein>
    <recommendedName>
        <fullName evidence="3">Resolvase/invertase-type recombinase catalytic domain-containing protein</fullName>
    </recommendedName>
</protein>
<dbReference type="EMBL" id="LR215973">
    <property type="protein sequence ID" value="VFA98137.1"/>
    <property type="molecule type" value="Genomic_DNA"/>
</dbReference>
<dbReference type="Proteomes" id="UP000290439">
    <property type="component" value="Chromosome"/>
</dbReference>
<evidence type="ECO:0000313" key="1">
    <source>
        <dbReference type="EMBL" id="VFA98137.1"/>
    </source>
</evidence>
<reference evidence="1 2" key="1">
    <citation type="submission" date="2019-02" db="EMBL/GenBank/DDBJ databases">
        <authorList>
            <consortium name="Pathogen Informatics"/>
        </authorList>
    </citation>
    <scope>NUCLEOTIDE SEQUENCE [LARGE SCALE GENOMIC DNA]</scope>
    <source>
        <strain evidence="1 2">3012STDY6756504</strain>
    </source>
</reference>
<evidence type="ECO:0000313" key="2">
    <source>
        <dbReference type="Proteomes" id="UP000290439"/>
    </source>
</evidence>
<accession>A0A4U8W7C9</accession>